<evidence type="ECO:0000256" key="4">
    <source>
        <dbReference type="PIRSR" id="PIRSR617453-50"/>
    </source>
</evidence>
<evidence type="ECO:0000256" key="1">
    <source>
        <dbReference type="ARBA" id="ARBA00009249"/>
    </source>
</evidence>
<gene>
    <name evidence="7" type="ORF">GPUH_LOCUS7285</name>
</gene>
<dbReference type="GO" id="GO:0005960">
    <property type="term" value="C:glycine cleavage complex"/>
    <property type="evidence" value="ECO:0007669"/>
    <property type="project" value="UniProtKB-UniRule"/>
</dbReference>
<dbReference type="Gene3D" id="2.40.50.100">
    <property type="match status" value="1"/>
</dbReference>
<dbReference type="Pfam" id="PF01597">
    <property type="entry name" value="GCV_H"/>
    <property type="match status" value="1"/>
</dbReference>
<dbReference type="HAMAP" id="MF_00272">
    <property type="entry name" value="GcvH"/>
    <property type="match status" value="1"/>
</dbReference>
<reference evidence="7 8" key="2">
    <citation type="submission" date="2018-11" db="EMBL/GenBank/DDBJ databases">
        <authorList>
            <consortium name="Pathogen Informatics"/>
        </authorList>
    </citation>
    <scope>NUCLEOTIDE SEQUENCE [LARGE SCALE GENOMIC DNA]</scope>
</reference>
<dbReference type="PANTHER" id="PTHR11715">
    <property type="entry name" value="GLYCINE CLEAVAGE SYSTEM H PROTEIN"/>
    <property type="match status" value="1"/>
</dbReference>
<comment type="similarity">
    <text evidence="1 5">Belongs to the GcvH family.</text>
</comment>
<keyword evidence="3 5" id="KW-0809">Transit peptide</keyword>
<dbReference type="InterPro" id="IPR002930">
    <property type="entry name" value="GCV_H"/>
</dbReference>
<feature type="domain" description="Lipoyl-binding" evidence="6">
    <location>
        <begin position="60"/>
        <end position="142"/>
    </location>
</feature>
<organism evidence="9">
    <name type="scientific">Gongylonema pulchrum</name>
    <dbReference type="NCBI Taxonomy" id="637853"/>
    <lineage>
        <taxon>Eukaryota</taxon>
        <taxon>Metazoa</taxon>
        <taxon>Ecdysozoa</taxon>
        <taxon>Nematoda</taxon>
        <taxon>Chromadorea</taxon>
        <taxon>Rhabditida</taxon>
        <taxon>Spirurina</taxon>
        <taxon>Spiruromorpha</taxon>
        <taxon>Spiruroidea</taxon>
        <taxon>Gongylonematidae</taxon>
        <taxon>Gongylonema</taxon>
    </lineage>
</organism>
<dbReference type="InterPro" id="IPR017453">
    <property type="entry name" value="GCV_H_sub"/>
</dbReference>
<evidence type="ECO:0000259" key="6">
    <source>
        <dbReference type="PROSITE" id="PS50968"/>
    </source>
</evidence>
<keyword evidence="2 4" id="KW-0450">Lipoyl</keyword>
<feature type="modified residue" description="N6-lipoyllysine" evidence="4">
    <location>
        <position position="101"/>
    </location>
</feature>
<dbReference type="NCBIfam" id="TIGR00527">
    <property type="entry name" value="gcvH"/>
    <property type="match status" value="1"/>
</dbReference>
<dbReference type="InterPro" id="IPR000089">
    <property type="entry name" value="Biotin_lipoyl"/>
</dbReference>
<evidence type="ECO:0000256" key="5">
    <source>
        <dbReference type="RuleBase" id="RU364055"/>
    </source>
</evidence>
<dbReference type="SUPFAM" id="SSF51230">
    <property type="entry name" value="Single hybrid motif"/>
    <property type="match status" value="1"/>
</dbReference>
<dbReference type="OrthoDB" id="10264154at2759"/>
<dbReference type="Proteomes" id="UP000271098">
    <property type="component" value="Unassembled WGS sequence"/>
</dbReference>
<comment type="cofactor">
    <cofactor evidence="5">
        <name>(R)-lipoate</name>
        <dbReference type="ChEBI" id="CHEBI:83088"/>
    </cofactor>
    <text evidence="5">Binds 1 lipoyl cofactor covalently.</text>
</comment>
<comment type="subunit">
    <text evidence="5">The glycine cleavage system is composed of four proteins: P, T, L and H.</text>
</comment>
<dbReference type="GO" id="GO:0009249">
    <property type="term" value="P:protein lipoylation"/>
    <property type="evidence" value="ECO:0007669"/>
    <property type="project" value="TreeGrafter"/>
</dbReference>
<dbReference type="PROSITE" id="PS50968">
    <property type="entry name" value="BIOTINYL_LIPOYL"/>
    <property type="match status" value="1"/>
</dbReference>
<name>A0A183DEZ4_9BILA</name>
<evidence type="ECO:0000256" key="2">
    <source>
        <dbReference type="ARBA" id="ARBA00022823"/>
    </source>
</evidence>
<evidence type="ECO:0000313" key="7">
    <source>
        <dbReference type="EMBL" id="VDK57834.1"/>
    </source>
</evidence>
<protein>
    <recommendedName>
        <fullName evidence="5">Glycine cleavage system H protein</fullName>
    </recommendedName>
</protein>
<dbReference type="GO" id="GO:0005739">
    <property type="term" value="C:mitochondrion"/>
    <property type="evidence" value="ECO:0007669"/>
    <property type="project" value="UniProtKB-SubCell"/>
</dbReference>
<dbReference type="PANTHER" id="PTHR11715:SF3">
    <property type="entry name" value="GLYCINE CLEAVAGE SYSTEM H PROTEIN-RELATED"/>
    <property type="match status" value="1"/>
</dbReference>
<dbReference type="WBParaSite" id="GPUH_0000729401-mRNA-1">
    <property type="protein sequence ID" value="GPUH_0000729401-mRNA-1"/>
    <property type="gene ID" value="GPUH_0000729401"/>
</dbReference>
<evidence type="ECO:0000256" key="3">
    <source>
        <dbReference type="ARBA" id="ARBA00022946"/>
    </source>
</evidence>
<dbReference type="PROSITE" id="PS00189">
    <property type="entry name" value="LIPOYL"/>
    <property type="match status" value="1"/>
</dbReference>
<dbReference type="InterPro" id="IPR011053">
    <property type="entry name" value="Single_hybrid_motif"/>
</dbReference>
<dbReference type="EMBL" id="UYRT01018594">
    <property type="protein sequence ID" value="VDK57834.1"/>
    <property type="molecule type" value="Genomic_DNA"/>
</dbReference>
<comment type="function">
    <text evidence="5">The H protein shuttles the methylamine group of glycine from the P protein to the T protein.</text>
</comment>
<proteinExistence type="inferred from homology"/>
<dbReference type="CDD" id="cd06848">
    <property type="entry name" value="GCS_H"/>
    <property type="match status" value="1"/>
</dbReference>
<reference evidence="9" key="1">
    <citation type="submission" date="2016-06" db="UniProtKB">
        <authorList>
            <consortium name="WormBaseParasite"/>
        </authorList>
    </citation>
    <scope>IDENTIFICATION</scope>
</reference>
<dbReference type="InterPro" id="IPR003016">
    <property type="entry name" value="2-oxoA_DH_lipoyl-BS"/>
</dbReference>
<keyword evidence="5" id="KW-0496">Mitochondrion</keyword>
<dbReference type="GO" id="GO:0019464">
    <property type="term" value="P:glycine decarboxylation via glycine cleavage system"/>
    <property type="evidence" value="ECO:0007669"/>
    <property type="project" value="UniProtKB-UniRule"/>
</dbReference>
<dbReference type="AlphaFoldDB" id="A0A183DEZ4"/>
<comment type="subcellular location">
    <subcellularLocation>
        <location evidence="5">Mitochondrion</location>
    </subcellularLocation>
</comment>
<dbReference type="InterPro" id="IPR033753">
    <property type="entry name" value="GCV_H/Fam206"/>
</dbReference>
<evidence type="ECO:0000313" key="8">
    <source>
        <dbReference type="Proteomes" id="UP000271098"/>
    </source>
</evidence>
<keyword evidence="8" id="KW-1185">Reference proteome</keyword>
<evidence type="ECO:0000313" key="9">
    <source>
        <dbReference type="WBParaSite" id="GPUH_0000729401-mRNA-1"/>
    </source>
</evidence>
<accession>A0A183DEZ4</accession>
<dbReference type="NCBIfam" id="NF002270">
    <property type="entry name" value="PRK01202.1"/>
    <property type="match status" value="1"/>
</dbReference>
<sequence>MTALWAQLALRRIAPLVISSESFFVPICRTITTSNLLYAVVFVDRYYTKKHEWVIIEGNTATVGISDFAQGALGDIVYAELPEIGKELKAGDSAGAVESVKAASDVYSPVSGTVTEKNKEVEDNPALINKSAFDEGELLPFEAHFIVRKKINCLLSICEDSLIHL</sequence>